<dbReference type="Proteomes" id="UP001501020">
    <property type="component" value="Unassembled WGS sequence"/>
</dbReference>
<keyword evidence="3" id="KW-1185">Reference proteome</keyword>
<dbReference type="PROSITE" id="PS51819">
    <property type="entry name" value="VOC"/>
    <property type="match status" value="2"/>
</dbReference>
<dbReference type="InterPro" id="IPR037523">
    <property type="entry name" value="VOC_core"/>
</dbReference>
<dbReference type="PANTHER" id="PTHR33993">
    <property type="entry name" value="GLYOXALASE-RELATED"/>
    <property type="match status" value="1"/>
</dbReference>
<dbReference type="Pfam" id="PF00903">
    <property type="entry name" value="Glyoxalase"/>
    <property type="match status" value="2"/>
</dbReference>
<organism evidence="2 3">
    <name type="scientific">Actinomadura napierensis</name>
    <dbReference type="NCBI Taxonomy" id="267854"/>
    <lineage>
        <taxon>Bacteria</taxon>
        <taxon>Bacillati</taxon>
        <taxon>Actinomycetota</taxon>
        <taxon>Actinomycetes</taxon>
        <taxon>Streptosporangiales</taxon>
        <taxon>Thermomonosporaceae</taxon>
        <taxon>Actinomadura</taxon>
    </lineage>
</organism>
<evidence type="ECO:0000313" key="3">
    <source>
        <dbReference type="Proteomes" id="UP001501020"/>
    </source>
</evidence>
<evidence type="ECO:0000313" key="2">
    <source>
        <dbReference type="EMBL" id="GAA2158855.1"/>
    </source>
</evidence>
<dbReference type="CDD" id="cd07247">
    <property type="entry name" value="SgaA_N_like"/>
    <property type="match status" value="2"/>
</dbReference>
<dbReference type="SUPFAM" id="SSF54593">
    <property type="entry name" value="Glyoxalase/Bleomycin resistance protein/Dihydroxybiphenyl dioxygenase"/>
    <property type="match status" value="2"/>
</dbReference>
<protein>
    <submittedName>
        <fullName evidence="2">VOC family protein</fullName>
    </submittedName>
</protein>
<feature type="domain" description="VOC" evidence="1">
    <location>
        <begin position="140"/>
        <end position="254"/>
    </location>
</feature>
<gene>
    <name evidence="2" type="ORF">GCM10009727_70040</name>
</gene>
<dbReference type="PANTHER" id="PTHR33993:SF14">
    <property type="entry name" value="GB|AAF24581.1"/>
    <property type="match status" value="1"/>
</dbReference>
<name>A0ABN3AC56_9ACTN</name>
<dbReference type="InterPro" id="IPR052164">
    <property type="entry name" value="Anthracycline_SecMetBiosynth"/>
</dbReference>
<dbReference type="InterPro" id="IPR029068">
    <property type="entry name" value="Glyas_Bleomycin-R_OHBP_Dase"/>
</dbReference>
<dbReference type="Gene3D" id="3.10.180.10">
    <property type="entry name" value="2,3-Dihydroxybiphenyl 1,2-Dioxygenase, domain 1"/>
    <property type="match status" value="2"/>
</dbReference>
<comment type="caution">
    <text evidence="2">The sequence shown here is derived from an EMBL/GenBank/DDBJ whole genome shotgun (WGS) entry which is preliminary data.</text>
</comment>
<dbReference type="EMBL" id="BAAAMR010000082">
    <property type="protein sequence ID" value="GAA2158855.1"/>
    <property type="molecule type" value="Genomic_DNA"/>
</dbReference>
<evidence type="ECO:0000259" key="1">
    <source>
        <dbReference type="PROSITE" id="PS51819"/>
    </source>
</evidence>
<feature type="domain" description="VOC" evidence="1">
    <location>
        <begin position="10"/>
        <end position="127"/>
    </location>
</feature>
<dbReference type="RefSeq" id="WP_344277417.1">
    <property type="nucleotide sequence ID" value="NZ_BAAAMR010000082.1"/>
</dbReference>
<reference evidence="2 3" key="1">
    <citation type="journal article" date="2019" name="Int. J. Syst. Evol. Microbiol.">
        <title>The Global Catalogue of Microorganisms (GCM) 10K type strain sequencing project: providing services to taxonomists for standard genome sequencing and annotation.</title>
        <authorList>
            <consortium name="The Broad Institute Genomics Platform"/>
            <consortium name="The Broad Institute Genome Sequencing Center for Infectious Disease"/>
            <person name="Wu L."/>
            <person name="Ma J."/>
        </authorList>
    </citation>
    <scope>NUCLEOTIDE SEQUENCE [LARGE SCALE GENOMIC DNA]</scope>
    <source>
        <strain evidence="2 3">JCM 13850</strain>
    </source>
</reference>
<accession>A0ABN3AC56</accession>
<proteinExistence type="predicted"/>
<dbReference type="InterPro" id="IPR004360">
    <property type="entry name" value="Glyas_Fos-R_dOase_dom"/>
</dbReference>
<sequence>MPEAAIPLGWPGWVDLASPDVPVSKGFYRDLFGWSDFTLAVPGYGDYEIFTLGGDQGPEVAGMQPLTDDAQPPTWTCYFRVEDLQVTADAVDAAGGQELMPPTNVADLGQLALFQDCQGADFGVALPGILRVRAGTEPSAVRWVELMCPDTRQARHFYSAVFGWQAVDSVYRGRPFIDWRIGDRSFGGTVTTDELPPHAPAQWIPYFRVTDCDASAARAAELGARIQVPPTDTQPGRSARMIDPTGAGLGIIAPTDAS</sequence>